<comment type="caution">
    <text evidence="14">The sequence shown here is derived from an EMBL/GenBank/DDBJ whole genome shotgun (WGS) entry which is preliminary data.</text>
</comment>
<evidence type="ECO:0000256" key="10">
    <source>
        <dbReference type="SAM" id="MobiDB-lite"/>
    </source>
</evidence>
<keyword evidence="5 9" id="KW-0297">G-protein coupled receptor</keyword>
<evidence type="ECO:0000256" key="12">
    <source>
        <dbReference type="SAM" id="SignalP"/>
    </source>
</evidence>
<keyword evidence="3 9" id="KW-0812">Transmembrane</keyword>
<dbReference type="GO" id="GO:0005886">
    <property type="term" value="C:plasma membrane"/>
    <property type="evidence" value="ECO:0007669"/>
    <property type="project" value="UniProtKB-SubCell"/>
</dbReference>
<keyword evidence="8 9" id="KW-0807">Transducer</keyword>
<feature type="transmembrane region" description="Helical" evidence="11">
    <location>
        <begin position="275"/>
        <end position="295"/>
    </location>
</feature>
<dbReference type="InterPro" id="IPR017452">
    <property type="entry name" value="GPCR_Rhodpsn_7TM"/>
</dbReference>
<keyword evidence="2" id="KW-1003">Cell membrane</keyword>
<feature type="chain" id="PRO_5042078012" description="G-protein coupled receptors family 1 profile domain-containing protein" evidence="12">
    <location>
        <begin position="25"/>
        <end position="574"/>
    </location>
</feature>
<dbReference type="Gene3D" id="1.20.1070.10">
    <property type="entry name" value="Rhodopsin 7-helix transmembrane proteins"/>
    <property type="match status" value="1"/>
</dbReference>
<evidence type="ECO:0000313" key="15">
    <source>
        <dbReference type="Proteomes" id="UP001208570"/>
    </source>
</evidence>
<evidence type="ECO:0000256" key="7">
    <source>
        <dbReference type="ARBA" id="ARBA00023170"/>
    </source>
</evidence>
<dbReference type="GO" id="GO:0004930">
    <property type="term" value="F:G protein-coupled receptor activity"/>
    <property type="evidence" value="ECO:0007669"/>
    <property type="project" value="UniProtKB-KW"/>
</dbReference>
<evidence type="ECO:0000256" key="1">
    <source>
        <dbReference type="ARBA" id="ARBA00004651"/>
    </source>
</evidence>
<sequence>MSVGRVVMMAFVVVGRSLTNVGSASDRCSAEDDNHFTYSSHLMSSVDILAFNDDIVKSELITNPKADLSQLYASKQRSKLTRFFPTSILNHSITPSDIEWWKEVPPMAGNNTELTLSYAAIWPTEVTMEHVANSSPSWTNQNADGDEGGAWSLSSDKATLSLLFMFCMVFLSSLLGNCMVLYVIGRHLQYKTVTNMFISALSTSDLLNTLVCMPMAIVTVATQKWHLGAEGCVLNGFLFSFLEAVSAVMVTLISLDRFVVVVKISPQAYSKRTAGIAIIFTACLACCFSCPWYLVDRDRLWERWRREGVRTTDSFYKIGYAHCMYTFHGVTSANGAIYSLLYTIMWYLLPSGCMAYSAACLIKVIRNSDNQIRPTTTHFNELRFSGEIRTSKTALYMDLFFFLCKGPYFVSGIVYFSVGELRPWPAVDTALTLITWCTCVINPMLYAVRNPTVGRILRRRNDSWYIPSQPPPDVVLSSSARGESRSKRAYLSPTARGHGGITNFQTESAKRKSATESTLRSMNSIEDLLKYKLSRKRESKSRYLPSSPTDDPTEVWATGRCVSVASTATSMSIV</sequence>
<feature type="domain" description="G-protein coupled receptors family 1 profile" evidence="13">
    <location>
        <begin position="176"/>
        <end position="446"/>
    </location>
</feature>
<keyword evidence="7 9" id="KW-0675">Receptor</keyword>
<proteinExistence type="inferred from homology"/>
<dbReference type="AlphaFoldDB" id="A0AAD9J7H1"/>
<feature type="transmembrane region" description="Helical" evidence="11">
    <location>
        <begin position="344"/>
        <end position="365"/>
    </location>
</feature>
<dbReference type="SUPFAM" id="SSF81321">
    <property type="entry name" value="Family A G protein-coupled receptor-like"/>
    <property type="match status" value="1"/>
</dbReference>
<evidence type="ECO:0000256" key="4">
    <source>
        <dbReference type="ARBA" id="ARBA00022989"/>
    </source>
</evidence>
<evidence type="ECO:0000256" key="2">
    <source>
        <dbReference type="ARBA" id="ARBA00022475"/>
    </source>
</evidence>
<dbReference type="EMBL" id="JAODUP010000561">
    <property type="protein sequence ID" value="KAK2147300.1"/>
    <property type="molecule type" value="Genomic_DNA"/>
</dbReference>
<keyword evidence="12" id="KW-0732">Signal</keyword>
<feature type="region of interest" description="Disordered" evidence="10">
    <location>
        <begin position="495"/>
        <end position="519"/>
    </location>
</feature>
<protein>
    <recommendedName>
        <fullName evidence="13">G-protein coupled receptors family 1 profile domain-containing protein</fullName>
    </recommendedName>
</protein>
<keyword evidence="15" id="KW-1185">Reference proteome</keyword>
<evidence type="ECO:0000313" key="14">
    <source>
        <dbReference type="EMBL" id="KAK2147300.1"/>
    </source>
</evidence>
<feature type="transmembrane region" description="Helical" evidence="11">
    <location>
        <begin position="162"/>
        <end position="184"/>
    </location>
</feature>
<dbReference type="PRINTS" id="PR00237">
    <property type="entry name" value="GPCRRHODOPSN"/>
</dbReference>
<dbReference type="PANTHER" id="PTHR22752">
    <property type="entry name" value="G PROTEIN-COUPLED RECEPTOR"/>
    <property type="match status" value="1"/>
</dbReference>
<organism evidence="14 15">
    <name type="scientific">Paralvinella palmiformis</name>
    <dbReference type="NCBI Taxonomy" id="53620"/>
    <lineage>
        <taxon>Eukaryota</taxon>
        <taxon>Metazoa</taxon>
        <taxon>Spiralia</taxon>
        <taxon>Lophotrochozoa</taxon>
        <taxon>Annelida</taxon>
        <taxon>Polychaeta</taxon>
        <taxon>Sedentaria</taxon>
        <taxon>Canalipalpata</taxon>
        <taxon>Terebellida</taxon>
        <taxon>Terebelliformia</taxon>
        <taxon>Alvinellidae</taxon>
        <taxon>Paralvinella</taxon>
    </lineage>
</organism>
<gene>
    <name evidence="14" type="ORF">LSH36_561g03087</name>
</gene>
<dbReference type="Proteomes" id="UP001208570">
    <property type="component" value="Unassembled WGS sequence"/>
</dbReference>
<reference evidence="14" key="1">
    <citation type="journal article" date="2023" name="Mol. Biol. Evol.">
        <title>Third-Generation Sequencing Reveals the Adaptive Role of the Epigenome in Three Deep-Sea Polychaetes.</title>
        <authorList>
            <person name="Perez M."/>
            <person name="Aroh O."/>
            <person name="Sun Y."/>
            <person name="Lan Y."/>
            <person name="Juniper S.K."/>
            <person name="Young C.R."/>
            <person name="Angers B."/>
            <person name="Qian P.Y."/>
        </authorList>
    </citation>
    <scope>NUCLEOTIDE SEQUENCE</scope>
    <source>
        <strain evidence="14">P08H-3</strain>
    </source>
</reference>
<evidence type="ECO:0000256" key="5">
    <source>
        <dbReference type="ARBA" id="ARBA00023040"/>
    </source>
</evidence>
<dbReference type="Pfam" id="PF00001">
    <property type="entry name" value="7tm_1"/>
    <property type="match status" value="1"/>
</dbReference>
<feature type="transmembrane region" description="Helical" evidence="11">
    <location>
        <begin position="315"/>
        <end position="338"/>
    </location>
</feature>
<feature type="transmembrane region" description="Helical" evidence="11">
    <location>
        <begin position="233"/>
        <end position="255"/>
    </location>
</feature>
<evidence type="ECO:0000256" key="3">
    <source>
        <dbReference type="ARBA" id="ARBA00022692"/>
    </source>
</evidence>
<name>A0AAD9J7H1_9ANNE</name>
<dbReference type="InterPro" id="IPR000276">
    <property type="entry name" value="GPCR_Rhodpsn"/>
</dbReference>
<keyword evidence="4 11" id="KW-1133">Transmembrane helix</keyword>
<evidence type="ECO:0000256" key="6">
    <source>
        <dbReference type="ARBA" id="ARBA00023136"/>
    </source>
</evidence>
<comment type="subcellular location">
    <subcellularLocation>
        <location evidence="1">Cell membrane</location>
        <topology evidence="1">Multi-pass membrane protein</topology>
    </subcellularLocation>
</comment>
<dbReference type="PROSITE" id="PS00237">
    <property type="entry name" value="G_PROTEIN_RECEP_F1_1"/>
    <property type="match status" value="1"/>
</dbReference>
<evidence type="ECO:0000259" key="13">
    <source>
        <dbReference type="PROSITE" id="PS50262"/>
    </source>
</evidence>
<accession>A0AAD9J7H1</accession>
<feature type="signal peptide" evidence="12">
    <location>
        <begin position="1"/>
        <end position="24"/>
    </location>
</feature>
<feature type="transmembrane region" description="Helical" evidence="11">
    <location>
        <begin position="399"/>
        <end position="418"/>
    </location>
</feature>
<dbReference type="PANTHER" id="PTHR22752:SF3">
    <property type="entry name" value="G-PROTEIN COUPLED RECEPTOR 135"/>
    <property type="match status" value="1"/>
</dbReference>
<evidence type="ECO:0000256" key="9">
    <source>
        <dbReference type="RuleBase" id="RU000688"/>
    </source>
</evidence>
<evidence type="ECO:0000256" key="8">
    <source>
        <dbReference type="ARBA" id="ARBA00023224"/>
    </source>
</evidence>
<keyword evidence="6 11" id="KW-0472">Membrane</keyword>
<dbReference type="PROSITE" id="PS50262">
    <property type="entry name" value="G_PROTEIN_RECEP_F1_2"/>
    <property type="match status" value="1"/>
</dbReference>
<evidence type="ECO:0000256" key="11">
    <source>
        <dbReference type="SAM" id="Phobius"/>
    </source>
</evidence>
<comment type="similarity">
    <text evidence="9">Belongs to the G-protein coupled receptor 1 family.</text>
</comment>
<feature type="transmembrane region" description="Helical" evidence="11">
    <location>
        <begin position="430"/>
        <end position="448"/>
    </location>
</feature>